<reference evidence="1 2" key="1">
    <citation type="submission" date="2017-09" db="EMBL/GenBank/DDBJ databases">
        <title>Bacterial strain isolated from the female urinary microbiota.</title>
        <authorList>
            <person name="Thomas-White K."/>
            <person name="Kumar N."/>
            <person name="Forster S."/>
            <person name="Putonti C."/>
            <person name="Lawley T."/>
            <person name="Wolfe A.J."/>
        </authorList>
    </citation>
    <scope>NUCLEOTIDE SEQUENCE [LARGE SCALE GENOMIC DNA]</scope>
    <source>
        <strain evidence="1 2">UMB0792</strain>
    </source>
</reference>
<dbReference type="EMBL" id="PNHG01000018">
    <property type="protein sequence ID" value="PMC63731.1"/>
    <property type="molecule type" value="Genomic_DNA"/>
</dbReference>
<sequence>MQLSSEESAPQPSAELQAILDKSVAEVVQAYGGVAEVSIVGAIGEYGAGDAGGFAAWSTIKVPIAIAALKTNPGLAQQAALAIQTSDNPAAMTLWNSTTPEAVEEVLAQGGAPITVQRQYIRPEFSPFGQTKWTVAEQARFASHLRCVDGAGPVLELMGSITAGQSYGLGTFPAARFKGGWGPSALNGGYEVRQFGLVQDKEGRDVAIALAVRSGDGSYASGQTMASQLAALIRPALNTAPAAHC</sequence>
<organism evidence="1 2">
    <name type="scientific">Corynebacterium tuscaniense</name>
    <dbReference type="NCBI Taxonomy" id="302449"/>
    <lineage>
        <taxon>Bacteria</taxon>
        <taxon>Bacillati</taxon>
        <taxon>Actinomycetota</taxon>
        <taxon>Actinomycetes</taxon>
        <taxon>Mycobacteriales</taxon>
        <taxon>Corynebacteriaceae</taxon>
        <taxon>Corynebacterium</taxon>
    </lineage>
</organism>
<dbReference type="SUPFAM" id="SSF56601">
    <property type="entry name" value="beta-lactamase/transpeptidase-like"/>
    <property type="match status" value="1"/>
</dbReference>
<dbReference type="Proteomes" id="UP000235836">
    <property type="component" value="Unassembled WGS sequence"/>
</dbReference>
<dbReference type="AlphaFoldDB" id="A0A2N6T349"/>
<protein>
    <recommendedName>
        <fullName evidence="3">Serine hydrolase</fullName>
    </recommendedName>
</protein>
<dbReference type="InterPro" id="IPR012338">
    <property type="entry name" value="Beta-lactam/transpept-like"/>
</dbReference>
<gene>
    <name evidence="1" type="ORF">CJ203_09715</name>
</gene>
<comment type="caution">
    <text evidence="1">The sequence shown here is derived from an EMBL/GenBank/DDBJ whole genome shotgun (WGS) entry which is preliminary data.</text>
</comment>
<evidence type="ECO:0008006" key="3">
    <source>
        <dbReference type="Google" id="ProtNLM"/>
    </source>
</evidence>
<proteinExistence type="predicted"/>
<dbReference type="Gene3D" id="3.40.710.10">
    <property type="entry name" value="DD-peptidase/beta-lactamase superfamily"/>
    <property type="match status" value="1"/>
</dbReference>
<evidence type="ECO:0000313" key="2">
    <source>
        <dbReference type="Proteomes" id="UP000235836"/>
    </source>
</evidence>
<keyword evidence="2" id="KW-1185">Reference proteome</keyword>
<accession>A0A2N6T349</accession>
<name>A0A2N6T349_9CORY</name>
<evidence type="ECO:0000313" key="1">
    <source>
        <dbReference type="EMBL" id="PMC63731.1"/>
    </source>
</evidence>